<dbReference type="PROSITE" id="PS50935">
    <property type="entry name" value="SSB"/>
    <property type="match status" value="1"/>
</dbReference>
<dbReference type="PANTHER" id="PTHR10302">
    <property type="entry name" value="SINGLE-STRANDED DNA-BINDING PROTEIN"/>
    <property type="match status" value="1"/>
</dbReference>
<dbReference type="NCBIfam" id="TIGR00621">
    <property type="entry name" value="ssb"/>
    <property type="match status" value="1"/>
</dbReference>
<evidence type="ECO:0000256" key="1">
    <source>
        <dbReference type="ARBA" id="ARBA00023125"/>
    </source>
</evidence>
<dbReference type="HAMAP" id="MF_00984">
    <property type="entry name" value="SSB"/>
    <property type="match status" value="1"/>
</dbReference>
<dbReference type="Proteomes" id="UP000238205">
    <property type="component" value="Unassembled WGS sequence"/>
</dbReference>
<protein>
    <recommendedName>
        <fullName evidence="2 3">Single-stranded DNA-binding protein</fullName>
        <shortName evidence="2">SSB</shortName>
    </recommendedName>
</protein>
<dbReference type="InterPro" id="IPR011344">
    <property type="entry name" value="ssDNA-bd"/>
</dbReference>
<name>A0A2T0W5V7_9LACT</name>
<dbReference type="OrthoDB" id="9809878at2"/>
<keyword evidence="5" id="KW-1185">Reference proteome</keyword>
<evidence type="ECO:0000313" key="4">
    <source>
        <dbReference type="EMBL" id="PRY82098.1"/>
    </source>
</evidence>
<dbReference type="InterPro" id="IPR012340">
    <property type="entry name" value="NA-bd_OB-fold"/>
</dbReference>
<sequence>MNTIALVGRLTKEIELRDVGEGRFVTNNTLAVRKTFKKEGVPEADFIPFVAWGKRAELLEEYCSKGDLIALTGKMQSRSYKTESDETKYVVEMVVEDIEFIQKKAADKPAQEVTTV</sequence>
<dbReference type="Gene3D" id="2.40.50.140">
    <property type="entry name" value="Nucleic acid-binding proteins"/>
    <property type="match status" value="1"/>
</dbReference>
<dbReference type="Pfam" id="PF00436">
    <property type="entry name" value="SSB"/>
    <property type="match status" value="1"/>
</dbReference>
<comment type="subunit">
    <text evidence="2">Homotetramer.</text>
</comment>
<evidence type="ECO:0000256" key="2">
    <source>
        <dbReference type="HAMAP-Rule" id="MF_00984"/>
    </source>
</evidence>
<gene>
    <name evidence="4" type="ORF">CLV38_1164</name>
</gene>
<dbReference type="PIRSF" id="PIRSF002070">
    <property type="entry name" value="SSB"/>
    <property type="match status" value="1"/>
</dbReference>
<dbReference type="GO" id="GO:0003697">
    <property type="term" value="F:single-stranded DNA binding"/>
    <property type="evidence" value="ECO:0007669"/>
    <property type="project" value="UniProtKB-UniRule"/>
</dbReference>
<dbReference type="GO" id="GO:0006260">
    <property type="term" value="P:DNA replication"/>
    <property type="evidence" value="ECO:0007669"/>
    <property type="project" value="InterPro"/>
</dbReference>
<dbReference type="GO" id="GO:0009295">
    <property type="term" value="C:nucleoid"/>
    <property type="evidence" value="ECO:0007669"/>
    <property type="project" value="TreeGrafter"/>
</dbReference>
<dbReference type="InterPro" id="IPR000424">
    <property type="entry name" value="Primosome_PriB/ssb"/>
</dbReference>
<dbReference type="EMBL" id="PVTO01000016">
    <property type="protein sequence ID" value="PRY82098.1"/>
    <property type="molecule type" value="Genomic_DNA"/>
</dbReference>
<dbReference type="RefSeq" id="WP_106194107.1">
    <property type="nucleotide sequence ID" value="NZ_PVTO01000016.1"/>
</dbReference>
<dbReference type="PANTHER" id="PTHR10302:SF27">
    <property type="entry name" value="SINGLE-STRANDED DNA-BINDING PROTEIN"/>
    <property type="match status" value="1"/>
</dbReference>
<comment type="caution">
    <text evidence="4">The sequence shown here is derived from an EMBL/GenBank/DDBJ whole genome shotgun (WGS) entry which is preliminary data.</text>
</comment>
<accession>A0A2T0W5V7</accession>
<keyword evidence="1 2" id="KW-0238">DNA-binding</keyword>
<reference evidence="4 5" key="1">
    <citation type="submission" date="2018-03" db="EMBL/GenBank/DDBJ databases">
        <title>Genomic Encyclopedia of Archaeal and Bacterial Type Strains, Phase II (KMG-II): from individual species to whole genera.</title>
        <authorList>
            <person name="Goeker M."/>
        </authorList>
    </citation>
    <scope>NUCLEOTIDE SEQUENCE [LARGE SCALE GENOMIC DNA]</scope>
    <source>
        <strain evidence="4 5">DSM 13175</strain>
    </source>
</reference>
<dbReference type="SUPFAM" id="SSF50249">
    <property type="entry name" value="Nucleic acid-binding proteins"/>
    <property type="match status" value="1"/>
</dbReference>
<comment type="caution">
    <text evidence="2">Lacks conserved residue(s) required for the propagation of feature annotation.</text>
</comment>
<dbReference type="CDD" id="cd04496">
    <property type="entry name" value="SSB_OBF"/>
    <property type="match status" value="1"/>
</dbReference>
<evidence type="ECO:0000256" key="3">
    <source>
        <dbReference type="PIRNR" id="PIRNR002070"/>
    </source>
</evidence>
<proteinExistence type="inferred from homology"/>
<dbReference type="AlphaFoldDB" id="A0A2T0W5V7"/>
<organism evidence="4 5">
    <name type="scientific">Alkalibacterium olivapovliticus</name>
    <dbReference type="NCBI Taxonomy" id="99907"/>
    <lineage>
        <taxon>Bacteria</taxon>
        <taxon>Bacillati</taxon>
        <taxon>Bacillota</taxon>
        <taxon>Bacilli</taxon>
        <taxon>Lactobacillales</taxon>
        <taxon>Carnobacteriaceae</taxon>
        <taxon>Alkalibacterium</taxon>
    </lineage>
</organism>
<evidence type="ECO:0000313" key="5">
    <source>
        <dbReference type="Proteomes" id="UP000238205"/>
    </source>
</evidence>